<feature type="compositionally biased region" description="Acidic residues" evidence="1">
    <location>
        <begin position="519"/>
        <end position="528"/>
    </location>
</feature>
<name>A0A2N1MKT9_9GLOM</name>
<evidence type="ECO:0000313" key="3">
    <source>
        <dbReference type="Proteomes" id="UP000233469"/>
    </source>
</evidence>
<reference evidence="2 3" key="1">
    <citation type="submission" date="2016-04" db="EMBL/GenBank/DDBJ databases">
        <title>Genome analyses suggest a sexual origin of heterokaryosis in a supposedly ancient asexual fungus.</title>
        <authorList>
            <person name="Ropars J."/>
            <person name="Sedzielewska K."/>
            <person name="Noel J."/>
            <person name="Charron P."/>
            <person name="Farinelli L."/>
            <person name="Marton T."/>
            <person name="Kruger M."/>
            <person name="Pelin A."/>
            <person name="Brachmann A."/>
            <person name="Corradi N."/>
        </authorList>
    </citation>
    <scope>NUCLEOTIDE SEQUENCE [LARGE SCALE GENOMIC DNA]</scope>
    <source>
        <strain evidence="2 3">C2</strain>
    </source>
</reference>
<dbReference type="Proteomes" id="UP000233469">
    <property type="component" value="Unassembled WGS sequence"/>
</dbReference>
<sequence>MHVFPLKSFIENLIALSQQIKYLADAFERFRTFVQGPANEPYGVPGPSRIGSQQEPIIISDEDIKIKKEKDDNVAASASTSDVASEKVKKAARKKFTNKGNSTENPVSNKNIKKTSRAKEKAPIRSSSSDGSSSPGSAKKTSRTKEKAPVCSSSSDGSSSSDSSSSSDGSSSSSSSSYGSNNHYYFKKDDMPKELREALRKEVIRQYDALPEKNRIDLRRTFAKQRKRVNNDIIPSIMETINRDKFPISNEITYDIIHSLHRHRREEFLKKSRSSAERKFQRKRKHNNSRRHDKRRKRAKMINHLQLTENSLIKKFKPKDLQLLIDHSVYHSPEDSETDLESEKSIIVVKDLKWRSSTLRSFLRDYIDRLRAEETNSRKLRERIVGNNFSNDTLAPLLAPRWTRAGYSGRLRDEVIKACYSKYNQQHHEETTESQYTNPNYETSFNDNAYAAPKQGLGDLDSNDTPPDKPRNQIENQRNDQNQPDSRTYNDGYDADVGEEEEEEEVLLTSNDQPVNQNTDDDNLEMDD</sequence>
<dbReference type="VEuPathDB" id="FungiDB:RhiirA1_542806"/>
<feature type="region of interest" description="Disordered" evidence="1">
    <location>
        <begin position="268"/>
        <end position="297"/>
    </location>
</feature>
<feature type="region of interest" description="Disordered" evidence="1">
    <location>
        <begin position="69"/>
        <end position="186"/>
    </location>
</feature>
<dbReference type="EMBL" id="LLXL01001980">
    <property type="protein sequence ID" value="PKK62243.1"/>
    <property type="molecule type" value="Genomic_DNA"/>
</dbReference>
<proteinExistence type="predicted"/>
<feature type="compositionally biased region" description="Polar residues" evidence="1">
    <location>
        <begin position="433"/>
        <end position="447"/>
    </location>
</feature>
<dbReference type="VEuPathDB" id="FungiDB:RhiirFUN_018898"/>
<feature type="compositionally biased region" description="Low complexity" evidence="1">
    <location>
        <begin position="74"/>
        <end position="83"/>
    </location>
</feature>
<feature type="compositionally biased region" description="Low complexity" evidence="1">
    <location>
        <begin position="152"/>
        <end position="180"/>
    </location>
</feature>
<gene>
    <name evidence="2" type="ORF">RhiirC2_790658</name>
</gene>
<feature type="compositionally biased region" description="Polar residues" evidence="1">
    <location>
        <begin position="473"/>
        <end position="489"/>
    </location>
</feature>
<comment type="caution">
    <text evidence="2">The sequence shown here is derived from an EMBL/GenBank/DDBJ whole genome shotgun (WGS) entry which is preliminary data.</text>
</comment>
<feature type="compositionally biased region" description="Low complexity" evidence="1">
    <location>
        <begin position="126"/>
        <end position="137"/>
    </location>
</feature>
<feature type="region of interest" description="Disordered" evidence="1">
    <location>
        <begin position="428"/>
        <end position="528"/>
    </location>
</feature>
<feature type="compositionally biased region" description="Acidic residues" evidence="1">
    <location>
        <begin position="493"/>
        <end position="506"/>
    </location>
</feature>
<feature type="compositionally biased region" description="Polar residues" evidence="1">
    <location>
        <begin position="98"/>
        <end position="110"/>
    </location>
</feature>
<protein>
    <submittedName>
        <fullName evidence="2">Uncharacterized protein</fullName>
    </submittedName>
</protein>
<evidence type="ECO:0000313" key="2">
    <source>
        <dbReference type="EMBL" id="PKK62243.1"/>
    </source>
</evidence>
<feature type="compositionally biased region" description="Basic residues" evidence="1">
    <location>
        <begin position="280"/>
        <end position="297"/>
    </location>
</feature>
<accession>A0A2N1MKT9</accession>
<dbReference type="VEuPathDB" id="FungiDB:FUN_017129"/>
<organism evidence="2 3">
    <name type="scientific">Rhizophagus irregularis</name>
    <dbReference type="NCBI Taxonomy" id="588596"/>
    <lineage>
        <taxon>Eukaryota</taxon>
        <taxon>Fungi</taxon>
        <taxon>Fungi incertae sedis</taxon>
        <taxon>Mucoromycota</taxon>
        <taxon>Glomeromycotina</taxon>
        <taxon>Glomeromycetes</taxon>
        <taxon>Glomerales</taxon>
        <taxon>Glomeraceae</taxon>
        <taxon>Rhizophagus</taxon>
    </lineage>
</organism>
<reference evidence="2 3" key="2">
    <citation type="submission" date="2017-10" db="EMBL/GenBank/DDBJ databases">
        <title>Extensive intraspecific genome diversity in a model arbuscular mycorrhizal fungus.</title>
        <authorList>
            <person name="Chen E.C.H."/>
            <person name="Morin E."/>
            <person name="Baudet D."/>
            <person name="Noel J."/>
            <person name="Ndikumana S."/>
            <person name="Charron P."/>
            <person name="St-Onge C."/>
            <person name="Giorgi J."/>
            <person name="Grigoriev I.V."/>
            <person name="Roux C."/>
            <person name="Martin F.M."/>
            <person name="Corradi N."/>
        </authorList>
    </citation>
    <scope>NUCLEOTIDE SEQUENCE [LARGE SCALE GENOMIC DNA]</scope>
    <source>
        <strain evidence="2 3">C2</strain>
    </source>
</reference>
<feature type="compositionally biased region" description="Polar residues" evidence="1">
    <location>
        <begin position="508"/>
        <end position="518"/>
    </location>
</feature>
<dbReference type="AlphaFoldDB" id="A0A2N1MKT9"/>
<dbReference type="VEuPathDB" id="FungiDB:RhiirFUN_006432"/>
<evidence type="ECO:0000256" key="1">
    <source>
        <dbReference type="SAM" id="MobiDB-lite"/>
    </source>
</evidence>
<feature type="compositionally biased region" description="Basic and acidic residues" evidence="1">
    <location>
        <begin position="268"/>
        <end position="279"/>
    </location>
</feature>